<keyword evidence="3" id="KW-1185">Reference proteome</keyword>
<dbReference type="KEGG" id="ffu:CLAFUR5_00210"/>
<sequence length="162" mass="17792">MHFLTTAAVSLLSLTTSTTALSFAAPYSWQVSNLDAGCQDGQCSYLFDVSSLEYVDIPKFSAQCTARTMRRDSTYRKCQLDGEQSGNMKRQSGPRRVEKVEASLSLTPRAPDDTVFSVKVTANDGNGVVTWWYGNVTRQPYGYYERTSDFNVIPEVGGSAAA</sequence>
<dbReference type="RefSeq" id="XP_047756181.1">
    <property type="nucleotide sequence ID" value="XM_047899358.1"/>
</dbReference>
<gene>
    <name evidence="2" type="ORF">CLAFUR5_00210</name>
</gene>
<dbReference type="OrthoDB" id="6593286at2759"/>
<dbReference type="AlphaFoldDB" id="A0A9Q8L6L7"/>
<accession>A0A9Q8L6L7</accession>
<dbReference type="EMBL" id="CP090163">
    <property type="protein sequence ID" value="UJO11815.1"/>
    <property type="molecule type" value="Genomic_DNA"/>
</dbReference>
<evidence type="ECO:0000313" key="3">
    <source>
        <dbReference type="Proteomes" id="UP000756132"/>
    </source>
</evidence>
<reference evidence="2" key="2">
    <citation type="journal article" date="2022" name="Microb. Genom.">
        <title>A chromosome-scale genome assembly of the tomato pathogen Cladosporium fulvum reveals a compartmentalized genome architecture and the presence of a dispensable chromosome.</title>
        <authorList>
            <person name="Zaccaron A.Z."/>
            <person name="Chen L.H."/>
            <person name="Samaras A."/>
            <person name="Stergiopoulos I."/>
        </authorList>
    </citation>
    <scope>NUCLEOTIDE SEQUENCE</scope>
    <source>
        <strain evidence="2">Race5_Kim</strain>
    </source>
</reference>
<dbReference type="OMA" id="CTARTMR"/>
<name>A0A9Q8L6L7_PASFU</name>
<feature type="chain" id="PRO_5040397407" evidence="1">
    <location>
        <begin position="21"/>
        <end position="162"/>
    </location>
</feature>
<keyword evidence="1" id="KW-0732">Signal</keyword>
<evidence type="ECO:0000256" key="1">
    <source>
        <dbReference type="SAM" id="SignalP"/>
    </source>
</evidence>
<protein>
    <submittedName>
        <fullName evidence="2">Uncharacterized protein</fullName>
    </submittedName>
</protein>
<organism evidence="2 3">
    <name type="scientific">Passalora fulva</name>
    <name type="common">Tomato leaf mold</name>
    <name type="synonym">Cladosporium fulvum</name>
    <dbReference type="NCBI Taxonomy" id="5499"/>
    <lineage>
        <taxon>Eukaryota</taxon>
        <taxon>Fungi</taxon>
        <taxon>Dikarya</taxon>
        <taxon>Ascomycota</taxon>
        <taxon>Pezizomycotina</taxon>
        <taxon>Dothideomycetes</taxon>
        <taxon>Dothideomycetidae</taxon>
        <taxon>Mycosphaerellales</taxon>
        <taxon>Mycosphaerellaceae</taxon>
        <taxon>Fulvia</taxon>
    </lineage>
</organism>
<feature type="signal peptide" evidence="1">
    <location>
        <begin position="1"/>
        <end position="20"/>
    </location>
</feature>
<dbReference type="GeneID" id="71980088"/>
<proteinExistence type="predicted"/>
<reference evidence="2" key="1">
    <citation type="submission" date="2021-12" db="EMBL/GenBank/DDBJ databases">
        <authorList>
            <person name="Zaccaron A."/>
            <person name="Stergiopoulos I."/>
        </authorList>
    </citation>
    <scope>NUCLEOTIDE SEQUENCE</scope>
    <source>
        <strain evidence="2">Race5_Kim</strain>
    </source>
</reference>
<evidence type="ECO:0000313" key="2">
    <source>
        <dbReference type="EMBL" id="UJO11815.1"/>
    </source>
</evidence>
<dbReference type="Proteomes" id="UP000756132">
    <property type="component" value="Chromosome 1"/>
</dbReference>